<feature type="compositionally biased region" description="Polar residues" evidence="1">
    <location>
        <begin position="1309"/>
        <end position="1325"/>
    </location>
</feature>
<feature type="region of interest" description="Disordered" evidence="1">
    <location>
        <begin position="81"/>
        <end position="154"/>
    </location>
</feature>
<feature type="compositionally biased region" description="Low complexity" evidence="1">
    <location>
        <begin position="1083"/>
        <end position="1109"/>
    </location>
</feature>
<reference evidence="2 3" key="1">
    <citation type="submission" date="2024-04" db="EMBL/GenBank/DDBJ databases">
        <authorList>
            <consortium name="Genoscope - CEA"/>
            <person name="William W."/>
        </authorList>
    </citation>
    <scope>NUCLEOTIDE SEQUENCE [LARGE SCALE GENOMIC DNA]</scope>
</reference>
<feature type="compositionally biased region" description="Acidic residues" evidence="1">
    <location>
        <begin position="659"/>
        <end position="668"/>
    </location>
</feature>
<feature type="compositionally biased region" description="Basic and acidic residues" evidence="1">
    <location>
        <begin position="675"/>
        <end position="695"/>
    </location>
</feature>
<feature type="compositionally biased region" description="Basic and acidic residues" evidence="1">
    <location>
        <begin position="453"/>
        <end position="479"/>
    </location>
</feature>
<dbReference type="EMBL" id="CAXITT010000308">
    <property type="protein sequence ID" value="CAL1538639.1"/>
    <property type="molecule type" value="Genomic_DNA"/>
</dbReference>
<feature type="compositionally biased region" description="Basic residues" evidence="1">
    <location>
        <begin position="118"/>
        <end position="128"/>
    </location>
</feature>
<feature type="region of interest" description="Disordered" evidence="1">
    <location>
        <begin position="1"/>
        <end position="23"/>
    </location>
</feature>
<feature type="region of interest" description="Disordered" evidence="1">
    <location>
        <begin position="584"/>
        <end position="714"/>
    </location>
</feature>
<feature type="compositionally biased region" description="Basic and acidic residues" evidence="1">
    <location>
        <begin position="1281"/>
        <end position="1308"/>
    </location>
</feature>
<feature type="region of interest" description="Disordered" evidence="1">
    <location>
        <begin position="739"/>
        <end position="948"/>
    </location>
</feature>
<feature type="compositionally biased region" description="Polar residues" evidence="1">
    <location>
        <begin position="528"/>
        <end position="538"/>
    </location>
</feature>
<proteinExistence type="predicted"/>
<feature type="region of interest" description="Disordered" evidence="1">
    <location>
        <begin position="1073"/>
        <end position="1326"/>
    </location>
</feature>
<feature type="compositionally biased region" description="Low complexity" evidence="1">
    <location>
        <begin position="440"/>
        <end position="452"/>
    </location>
</feature>
<evidence type="ECO:0000256" key="1">
    <source>
        <dbReference type="SAM" id="MobiDB-lite"/>
    </source>
</evidence>
<feature type="compositionally biased region" description="Polar residues" evidence="1">
    <location>
        <begin position="387"/>
        <end position="401"/>
    </location>
</feature>
<feature type="compositionally biased region" description="Low complexity" evidence="1">
    <location>
        <begin position="1265"/>
        <end position="1279"/>
    </location>
</feature>
<feature type="compositionally biased region" description="Basic and acidic residues" evidence="1">
    <location>
        <begin position="818"/>
        <end position="830"/>
    </location>
</feature>
<feature type="compositionally biased region" description="Polar residues" evidence="1">
    <location>
        <begin position="1167"/>
        <end position="1179"/>
    </location>
</feature>
<feature type="compositionally biased region" description="Polar residues" evidence="1">
    <location>
        <begin position="483"/>
        <end position="497"/>
    </location>
</feature>
<evidence type="ECO:0000313" key="3">
    <source>
        <dbReference type="Proteomes" id="UP001497497"/>
    </source>
</evidence>
<comment type="caution">
    <text evidence="2">The sequence shown here is derived from an EMBL/GenBank/DDBJ whole genome shotgun (WGS) entry which is preliminary data.</text>
</comment>
<sequence>MMYHIEQGSQITNQGGQLPDPHYIPSWATRQPQDQTTIHVHATAMAECQGCIAEQNIEHTCSLKPESKTSEEDKVTLDPEHHLHHDHHTPQQQCSHRSHHEQPQQQHQQQHLAQHHQEPKHHRQHSKTLPKSPADDHSNNTEDRPLETTKVLGEEQDRGLEGVAEDLNSSPAVARNTWPRKRVRQMPHVGSIFKPDGADNGDLNVSEARPGGTMAPVYFVSFDDSVCNGNISPTADSHRRQRSNRNSLPSELATVKKPTPLYGQPDWWGEVNEDDSNTASNSAKGDKNAASSKCSRPSSLGLTGDQGTAASSKSAMATPPKAGGTDGERVKYAGPTYMEIPIKDDELPDVPKDAPTPSKSVSSSLSRDSLSYSPDIKQHPAAKSIKEQSPSAELNPATSFTIDLDDPEHPPKKSLNIGSSLSEFVPSKIRKNFRERKALSSKASSKESTPSKNSEERELSPLHQQKIDEIWSQVVEKKGKASRLSSGHATVGTSLRSPNLEEIDRLSEFSEERRSTERDAEKTKKPLSVSTKSPQISKTAKVKSSPLATASHAPSSASQAHNPAPLSQYSNPASYLFDKMFETGSNASTTSSDKEMSPEQALYREASGHDRTPAHKLSSDIVRPVVNKSTTRHVPLNTPAKSREPSQRKTTYTLKREDSDDVEDEENDLQITEDLLEKDHKAGTVGKEDKEDKTSEAGTYTIEADIKDGEEEEEAARKRIDQVFGVDVDDFTSEKPVINPLRLASPGGYDNVYDELDNANEGDKTPLDENGSFPIDDDLTLDDDDLDEGDDQDNLDMPSPGDEVQIWVKQLTALTSHKSSDGAKMVKEDGEISLTKKPPQGLSRKRPGTGRKLPSIPTDKSPVSSEHSSYVGDQDISVGDEVPHDRTPDLPATRKSGVPTTNGKPARNSSQTLSRSRNGSNGYADDGSSTSRSTSARSRGSVDTELLLQDTETVMAAMEARIVYKSSRDKKNSHSTESDTDVSSTVALVNGDDDYVKPTLYKSPRDALSRRQQKDLSVKQTKHTSTPPMAQEKKLVGRSYSQTIASRSRSMASPRSIATTISNVTKKSLVSDVFSGRRDSFDNDSVISDVSSDTGDGSLSRSSSKGKGTITMTKPNRAFQLRRARADSFDEPTTPRSGKSGSSSRSSAAGSTARSSSVHSTTRTRSMVETNRSEATSLGAQIVRKSRANTTPDKVQKGSSNTNIARPDHHGKTSAGQRMQRASSLTIAHPAPALTPAKREQTPKANLRGTPTGGSKGNLSITGFSSRSQSQPGSRSNSPKAAERMAWKRRKEYDPRKAVADAKAKTRDPGSSSVTMRPKPSASSNIKRRMIRSASFTDTHKQVFSIHNSVSSSQDFGAVSRVDHEPEGLRRAFIPFHSSLRTDRSHHSADEDDSIVSGNSTQDSTRSLASLNVTSKLKSAFTPPPRSKNISPDAPSPFRQALSLRLKSAFNDGDTSFSTLSLAPEDERRDSRASVIEVPQASYDSLIVSSIYHISLKLKTTLDKVLDKLRDEDRLNVHPPLLDDYSSDSCRSEISAWKSANQELAGILKHLRNSERSVHNVPLVFNYCFNESLNSAVVSSVLFPEDERSHQIKRIPHEMSGFHPIDQPQENEIASPEMEELSGQF</sequence>
<accession>A0AAV2HWQ8</accession>
<feature type="region of interest" description="Disordered" evidence="1">
    <location>
        <begin position="965"/>
        <end position="1038"/>
    </location>
</feature>
<feature type="region of interest" description="Disordered" evidence="1">
    <location>
        <begin position="231"/>
        <end position="421"/>
    </location>
</feature>
<feature type="compositionally biased region" description="Polar residues" evidence="1">
    <location>
        <begin position="7"/>
        <end position="16"/>
    </location>
</feature>
<feature type="compositionally biased region" description="Polar residues" evidence="1">
    <location>
        <begin position="1188"/>
        <end position="1204"/>
    </location>
</feature>
<feature type="compositionally biased region" description="Low complexity" evidence="1">
    <location>
        <begin position="103"/>
        <end position="112"/>
    </location>
</feature>
<name>A0AAV2HWQ8_LYMST</name>
<feature type="compositionally biased region" description="Basic and acidic residues" evidence="1">
    <location>
        <begin position="133"/>
        <end position="154"/>
    </location>
</feature>
<feature type="region of interest" description="Disordered" evidence="1">
    <location>
        <begin position="434"/>
        <end position="571"/>
    </location>
</feature>
<feature type="compositionally biased region" description="Low complexity" evidence="1">
    <location>
        <begin position="1136"/>
        <end position="1165"/>
    </location>
</feature>
<protein>
    <submittedName>
        <fullName evidence="2">Uncharacterized protein</fullName>
    </submittedName>
</protein>
<evidence type="ECO:0000313" key="2">
    <source>
        <dbReference type="EMBL" id="CAL1538639.1"/>
    </source>
</evidence>
<feature type="compositionally biased region" description="Basic and acidic residues" evidence="1">
    <location>
        <begin position="341"/>
        <end position="352"/>
    </location>
</feature>
<feature type="compositionally biased region" description="Polar residues" evidence="1">
    <location>
        <begin position="1214"/>
        <end position="1226"/>
    </location>
</feature>
<keyword evidence="3" id="KW-1185">Reference proteome</keyword>
<feature type="compositionally biased region" description="Low complexity" evidence="1">
    <location>
        <begin position="358"/>
        <end position="373"/>
    </location>
</feature>
<feature type="compositionally biased region" description="Acidic residues" evidence="1">
    <location>
        <begin position="775"/>
        <end position="794"/>
    </location>
</feature>
<gene>
    <name evidence="2" type="ORF">GSLYS_00012460001</name>
</gene>
<feature type="compositionally biased region" description="Polar residues" evidence="1">
    <location>
        <begin position="898"/>
        <end position="921"/>
    </location>
</feature>
<dbReference type="Proteomes" id="UP001497497">
    <property type="component" value="Unassembled WGS sequence"/>
</dbReference>
<feature type="region of interest" description="Disordered" evidence="1">
    <location>
        <begin position="1381"/>
        <end position="1436"/>
    </location>
</feature>
<feature type="compositionally biased region" description="Basic and acidic residues" evidence="1">
    <location>
        <begin position="1003"/>
        <end position="1017"/>
    </location>
</feature>
<feature type="compositionally biased region" description="Low complexity" evidence="1">
    <location>
        <begin position="924"/>
        <end position="941"/>
    </location>
</feature>
<feature type="region of interest" description="Disordered" evidence="1">
    <location>
        <begin position="1600"/>
        <end position="1625"/>
    </location>
</feature>
<feature type="compositionally biased region" description="Polar residues" evidence="1">
    <location>
        <begin position="277"/>
        <end position="315"/>
    </location>
</feature>
<feature type="compositionally biased region" description="Polar residues" evidence="1">
    <location>
        <begin position="1396"/>
        <end position="1417"/>
    </location>
</feature>
<organism evidence="2 3">
    <name type="scientific">Lymnaea stagnalis</name>
    <name type="common">Great pond snail</name>
    <name type="synonym">Helix stagnalis</name>
    <dbReference type="NCBI Taxonomy" id="6523"/>
    <lineage>
        <taxon>Eukaryota</taxon>
        <taxon>Metazoa</taxon>
        <taxon>Spiralia</taxon>
        <taxon>Lophotrochozoa</taxon>
        <taxon>Mollusca</taxon>
        <taxon>Gastropoda</taxon>
        <taxon>Heterobranchia</taxon>
        <taxon>Euthyneura</taxon>
        <taxon>Panpulmonata</taxon>
        <taxon>Hygrophila</taxon>
        <taxon>Lymnaeoidea</taxon>
        <taxon>Lymnaeidae</taxon>
        <taxon>Lymnaea</taxon>
    </lineage>
</organism>
<feature type="compositionally biased region" description="Basic and acidic residues" evidence="1">
    <location>
        <begin position="502"/>
        <end position="524"/>
    </location>
</feature>
<feature type="compositionally biased region" description="Basic and acidic residues" evidence="1">
    <location>
        <begin position="966"/>
        <end position="977"/>
    </location>
</feature>
<feature type="compositionally biased region" description="Low complexity" evidence="1">
    <location>
        <begin position="544"/>
        <end position="565"/>
    </location>
</feature>